<dbReference type="Pfam" id="PF00326">
    <property type="entry name" value="Peptidase_S9"/>
    <property type="match status" value="1"/>
</dbReference>
<dbReference type="RefSeq" id="WP_394458668.1">
    <property type="nucleotide sequence ID" value="NZ_JBIGHZ010000001.1"/>
</dbReference>
<dbReference type="EMBL" id="JBIGHZ010000001">
    <property type="protein sequence ID" value="MFG6447299.1"/>
    <property type="molecule type" value="Genomic_DNA"/>
</dbReference>
<feature type="domain" description="Peptidase S9 prolyl oligopeptidase catalytic" evidence="1">
    <location>
        <begin position="149"/>
        <end position="232"/>
    </location>
</feature>
<accession>A0ABW7FSJ6</accession>
<comment type="caution">
    <text evidence="2">The sequence shown here is derived from an EMBL/GenBank/DDBJ whole genome shotgun (WGS) entry which is preliminary data.</text>
</comment>
<dbReference type="GO" id="GO:0016787">
    <property type="term" value="F:hydrolase activity"/>
    <property type="evidence" value="ECO:0007669"/>
    <property type="project" value="UniProtKB-KW"/>
</dbReference>
<gene>
    <name evidence="2" type="ORF">ACG0Z6_03470</name>
</gene>
<name>A0ABW7FSJ6_9BURK</name>
<dbReference type="EC" id="3.4.-.-" evidence="2"/>
<organism evidence="2 3">
    <name type="scientific">Roseateles rivi</name>
    <dbReference type="NCBI Taxonomy" id="3299028"/>
    <lineage>
        <taxon>Bacteria</taxon>
        <taxon>Pseudomonadati</taxon>
        <taxon>Pseudomonadota</taxon>
        <taxon>Betaproteobacteria</taxon>
        <taxon>Burkholderiales</taxon>
        <taxon>Sphaerotilaceae</taxon>
        <taxon>Roseateles</taxon>
    </lineage>
</organism>
<reference evidence="2 3" key="1">
    <citation type="submission" date="2024-08" db="EMBL/GenBank/DDBJ databases">
        <authorList>
            <person name="Lu H."/>
        </authorList>
    </citation>
    <scope>NUCLEOTIDE SEQUENCE [LARGE SCALE GENOMIC DNA]</scope>
    <source>
        <strain evidence="2 3">BYS180W</strain>
    </source>
</reference>
<dbReference type="Gene3D" id="3.40.50.1820">
    <property type="entry name" value="alpha/beta hydrolase"/>
    <property type="match status" value="1"/>
</dbReference>
<evidence type="ECO:0000313" key="3">
    <source>
        <dbReference type="Proteomes" id="UP001606099"/>
    </source>
</evidence>
<dbReference type="InterPro" id="IPR050278">
    <property type="entry name" value="Serine_Prot_S9B/DPPIV"/>
</dbReference>
<sequence>MAANRDDPAAMNLYRVDVHTGAMTALGQALDYHRKSVVSHSGQWLAANAGHWGQPPELKLIQGLTSSAAPAQVLTQSHDPALRQLLLQTPERFAFKNRHGDELQAYVFKPAGWRASDQRPAVVYVYGSVLGDGHMVERDSFQDTAYWFQMYMALKHGYVTVTLDTRGHSNYGQAFSRANWEQPGRPQTEDLQDAVAYISQNLGVDRQRMGLTGWSFGGFQTQYTLYTQPDLFLDPDGGHGLGGAVKNAGWHRKYEAFWLRHLGRAP</sequence>
<dbReference type="PANTHER" id="PTHR11731">
    <property type="entry name" value="PROTEASE FAMILY S9B,C DIPEPTIDYL-PEPTIDASE IV-RELATED"/>
    <property type="match status" value="1"/>
</dbReference>
<keyword evidence="2" id="KW-0378">Hydrolase</keyword>
<dbReference type="InterPro" id="IPR029058">
    <property type="entry name" value="AB_hydrolase_fold"/>
</dbReference>
<protein>
    <submittedName>
        <fullName evidence="2">Alpha/beta hydrolase family protein</fullName>
        <ecNumber evidence="2">3.4.-.-</ecNumber>
    </submittedName>
</protein>
<dbReference type="SUPFAM" id="SSF53474">
    <property type="entry name" value="alpha/beta-Hydrolases"/>
    <property type="match status" value="1"/>
</dbReference>
<dbReference type="InterPro" id="IPR001375">
    <property type="entry name" value="Peptidase_S9_cat"/>
</dbReference>
<evidence type="ECO:0000313" key="2">
    <source>
        <dbReference type="EMBL" id="MFG6447299.1"/>
    </source>
</evidence>
<dbReference type="Proteomes" id="UP001606099">
    <property type="component" value="Unassembled WGS sequence"/>
</dbReference>
<proteinExistence type="predicted"/>
<evidence type="ECO:0000259" key="1">
    <source>
        <dbReference type="Pfam" id="PF00326"/>
    </source>
</evidence>
<dbReference type="PANTHER" id="PTHR11731:SF193">
    <property type="entry name" value="DIPEPTIDYL PEPTIDASE 9"/>
    <property type="match status" value="1"/>
</dbReference>
<keyword evidence="3" id="KW-1185">Reference proteome</keyword>